<evidence type="ECO:0000256" key="3">
    <source>
        <dbReference type="HAMAP-Rule" id="MF_02225"/>
    </source>
</evidence>
<dbReference type="Pfam" id="PF02441">
    <property type="entry name" value="Flavoprotein"/>
    <property type="match status" value="1"/>
</dbReference>
<comment type="catalytic activity">
    <reaction evidence="3 4">
        <text>N-[(R)-4-phosphopantothenoyl]-L-cysteine + H(+) = (R)-4'-phosphopantetheine + CO2</text>
        <dbReference type="Rhea" id="RHEA:16793"/>
        <dbReference type="ChEBI" id="CHEBI:15378"/>
        <dbReference type="ChEBI" id="CHEBI:16526"/>
        <dbReference type="ChEBI" id="CHEBI:59458"/>
        <dbReference type="ChEBI" id="CHEBI:61723"/>
        <dbReference type="EC" id="4.1.1.36"/>
    </reaction>
</comment>
<dbReference type="EC" id="4.1.1.36" evidence="3"/>
<dbReference type="HAMAP" id="MF_02225">
    <property type="entry name" value="CoaBC"/>
    <property type="match status" value="1"/>
</dbReference>
<keyword evidence="8" id="KW-1185">Reference proteome</keyword>
<keyword evidence="3" id="KW-0460">Magnesium</keyword>
<dbReference type="Proteomes" id="UP001139700">
    <property type="component" value="Unassembled WGS sequence"/>
</dbReference>
<feature type="region of interest" description="Phosphopantothenate--cysteine ligase" evidence="3">
    <location>
        <begin position="191"/>
        <end position="402"/>
    </location>
</feature>
<comment type="catalytic activity">
    <reaction evidence="3 4">
        <text>(R)-4'-phosphopantothenate + L-cysteine + CTP = N-[(R)-4-phosphopantothenoyl]-L-cysteine + CMP + diphosphate + H(+)</text>
        <dbReference type="Rhea" id="RHEA:19397"/>
        <dbReference type="ChEBI" id="CHEBI:10986"/>
        <dbReference type="ChEBI" id="CHEBI:15378"/>
        <dbReference type="ChEBI" id="CHEBI:33019"/>
        <dbReference type="ChEBI" id="CHEBI:35235"/>
        <dbReference type="ChEBI" id="CHEBI:37563"/>
        <dbReference type="ChEBI" id="CHEBI:59458"/>
        <dbReference type="ChEBI" id="CHEBI:60377"/>
        <dbReference type="EC" id="6.3.2.5"/>
    </reaction>
</comment>
<dbReference type="GO" id="GO:0010181">
    <property type="term" value="F:FMN binding"/>
    <property type="evidence" value="ECO:0007669"/>
    <property type="project" value="UniProtKB-UniRule"/>
</dbReference>
<feature type="binding site" evidence="3">
    <location>
        <position position="280"/>
    </location>
    <ligand>
        <name>CTP</name>
        <dbReference type="ChEBI" id="CHEBI:37563"/>
    </ligand>
</feature>
<proteinExistence type="inferred from homology"/>
<name>A0A9X1P6B4_9BACT</name>
<gene>
    <name evidence="3 7" type="primary">coaBC</name>
    <name evidence="7" type="ORF">LXM24_06185</name>
</gene>
<feature type="region of interest" description="Phosphopantothenoylcysteine decarboxylase" evidence="3">
    <location>
        <begin position="1"/>
        <end position="190"/>
    </location>
</feature>
<comment type="similarity">
    <text evidence="3 4">In the C-terminal section; belongs to the PPC synthetase family.</text>
</comment>
<comment type="pathway">
    <text evidence="3 4">Cofactor biosynthesis; coenzyme A biosynthesis; CoA from (R)-pantothenate: step 3/5.</text>
</comment>
<comment type="function">
    <text evidence="4">Catalyzes two steps in the biosynthesis of coenzyme A. In the first step cysteine is conjugated to 4'-phosphopantothenate to form 4-phosphopantothenoylcysteine, in the latter compound is decarboxylated to form 4'-phosphopantotheine.</text>
</comment>
<dbReference type="Gene3D" id="3.40.50.10300">
    <property type="entry name" value="CoaB-like"/>
    <property type="match status" value="1"/>
</dbReference>
<organism evidence="7 8">
    <name type="scientific">Dyadobacter fanqingshengii</name>
    <dbReference type="NCBI Taxonomy" id="2906443"/>
    <lineage>
        <taxon>Bacteria</taxon>
        <taxon>Pseudomonadati</taxon>
        <taxon>Bacteroidota</taxon>
        <taxon>Cytophagia</taxon>
        <taxon>Cytophagales</taxon>
        <taxon>Spirosomataceae</taxon>
        <taxon>Dyadobacter</taxon>
    </lineage>
</organism>
<comment type="caution">
    <text evidence="3">Lacks conserved residue(s) required for the propagation of feature annotation.</text>
</comment>
<feature type="binding site" evidence="3">
    <location>
        <position position="290"/>
    </location>
    <ligand>
        <name>CTP</name>
        <dbReference type="ChEBI" id="CHEBI:37563"/>
    </ligand>
</feature>
<comment type="pathway">
    <text evidence="3 4">Cofactor biosynthesis; coenzyme A biosynthesis; CoA from (R)-pantothenate: step 2/5.</text>
</comment>
<dbReference type="GO" id="GO:0004633">
    <property type="term" value="F:phosphopantothenoylcysteine decarboxylase activity"/>
    <property type="evidence" value="ECO:0007669"/>
    <property type="project" value="UniProtKB-UniRule"/>
</dbReference>
<evidence type="ECO:0000259" key="5">
    <source>
        <dbReference type="Pfam" id="PF02441"/>
    </source>
</evidence>
<comment type="cofactor">
    <cofactor evidence="3">
        <name>FMN</name>
        <dbReference type="ChEBI" id="CHEBI:58210"/>
    </cofactor>
    <text evidence="3">Binds 1 FMN per subunit.</text>
</comment>
<dbReference type="RefSeq" id="WP_234612112.1">
    <property type="nucleotide sequence ID" value="NZ_CP098806.1"/>
</dbReference>
<keyword evidence="3 4" id="KW-0285">Flavoprotein</keyword>
<dbReference type="GO" id="GO:0015941">
    <property type="term" value="P:pantothenate catabolic process"/>
    <property type="evidence" value="ECO:0007669"/>
    <property type="project" value="InterPro"/>
</dbReference>
<dbReference type="InterPro" id="IPR007085">
    <property type="entry name" value="DNA/pantothenate-metab_flavo_C"/>
</dbReference>
<dbReference type="SUPFAM" id="SSF102645">
    <property type="entry name" value="CoaB-like"/>
    <property type="match status" value="1"/>
</dbReference>
<dbReference type="AlphaFoldDB" id="A0A9X1P6B4"/>
<keyword evidence="3" id="KW-0511">Multifunctional enzyme</keyword>
<dbReference type="InterPro" id="IPR003382">
    <property type="entry name" value="Flavoprotein"/>
</dbReference>
<dbReference type="NCBIfam" id="TIGR00521">
    <property type="entry name" value="coaBC_dfp"/>
    <property type="match status" value="1"/>
</dbReference>
<sequence length="402" mass="43605">MNLKGKKILVAVSGSIAAYKSALLVRLLVKADAEVQVVMTESAKEFITPLTLSVLSKKPVLSTFTAGEEGTWNNHVELGLWADAIIIAPATARTLSKCATGNCDDLLTAVYLSARCPVFFAPAMDVDMYQHPSTQHNINTLIGFGNHFIEPEHGELASGLIGDGRLAEPETIVRTLAGFFAKKSVAFGKRVLITAGPTVEAIDPVRYISNRSSGKMGYAIAEAFASAGATVLLVSGPTSLPIPEQTIKRIDVQSAEEMFEATQGHFTGSDVVIFAAAVADYTSKLVAAHKIKKQGQEMSLDLVKTRDIAGTLGKSKTENQLLIGFALETENEMEYAMDKLLRKNFDFIILNSLNDPGAGFAHDTNKITVIDKRKNVKHFDLKRKEEVAQDILHIVLDKWSEA</sequence>
<keyword evidence="1 3" id="KW-0210">Decarboxylase</keyword>
<dbReference type="GO" id="GO:0015937">
    <property type="term" value="P:coenzyme A biosynthetic process"/>
    <property type="evidence" value="ECO:0007669"/>
    <property type="project" value="UniProtKB-UniRule"/>
</dbReference>
<evidence type="ECO:0000256" key="2">
    <source>
        <dbReference type="ARBA" id="ARBA00023239"/>
    </source>
</evidence>
<feature type="binding site" evidence="3">
    <location>
        <position position="343"/>
    </location>
    <ligand>
        <name>CTP</name>
        <dbReference type="ChEBI" id="CHEBI:37563"/>
    </ligand>
</feature>
<dbReference type="EC" id="6.3.2.5" evidence="3"/>
<dbReference type="InterPro" id="IPR036551">
    <property type="entry name" value="Flavin_trans-like"/>
</dbReference>
<feature type="domain" description="Flavoprotein" evidence="5">
    <location>
        <begin position="6"/>
        <end position="176"/>
    </location>
</feature>
<dbReference type="PANTHER" id="PTHR14359">
    <property type="entry name" value="HOMO-OLIGOMERIC FLAVIN CONTAINING CYS DECARBOXYLASE FAMILY"/>
    <property type="match status" value="1"/>
</dbReference>
<comment type="caution">
    <text evidence="7">The sequence shown here is derived from an EMBL/GenBank/DDBJ whole genome shotgun (WGS) entry which is preliminary data.</text>
</comment>
<comment type="cofactor">
    <cofactor evidence="3">
        <name>Mg(2+)</name>
        <dbReference type="ChEBI" id="CHEBI:18420"/>
    </cofactor>
</comment>
<feature type="binding site" evidence="3">
    <location>
        <position position="339"/>
    </location>
    <ligand>
        <name>CTP</name>
        <dbReference type="ChEBI" id="CHEBI:37563"/>
    </ligand>
</feature>
<accession>A0A9X1P6B4</accession>
<dbReference type="Pfam" id="PF04127">
    <property type="entry name" value="DFP"/>
    <property type="match status" value="1"/>
</dbReference>
<dbReference type="GO" id="GO:0071513">
    <property type="term" value="C:phosphopantothenoylcysteine decarboxylase complex"/>
    <property type="evidence" value="ECO:0007669"/>
    <property type="project" value="TreeGrafter"/>
</dbReference>
<evidence type="ECO:0000313" key="7">
    <source>
        <dbReference type="EMBL" id="MCF0039669.1"/>
    </source>
</evidence>
<feature type="binding site" evidence="3">
    <location>
        <position position="325"/>
    </location>
    <ligand>
        <name>CTP</name>
        <dbReference type="ChEBI" id="CHEBI:37563"/>
    </ligand>
</feature>
<reference evidence="7" key="1">
    <citation type="submission" date="2021-12" db="EMBL/GenBank/DDBJ databases">
        <title>Novel species in genus Dyadobacter.</title>
        <authorList>
            <person name="Ma C."/>
        </authorList>
    </citation>
    <scope>NUCLEOTIDE SEQUENCE</scope>
    <source>
        <strain evidence="7">CY399</strain>
    </source>
</reference>
<evidence type="ECO:0000256" key="4">
    <source>
        <dbReference type="RuleBase" id="RU364078"/>
    </source>
</evidence>
<dbReference type="Gene3D" id="3.40.50.1950">
    <property type="entry name" value="Flavin prenyltransferase-like"/>
    <property type="match status" value="1"/>
</dbReference>
<keyword evidence="3 4" id="KW-0288">FMN</keyword>
<dbReference type="InterPro" id="IPR005252">
    <property type="entry name" value="CoaBC"/>
</dbReference>
<keyword evidence="2 3" id="KW-0456">Lyase</keyword>
<dbReference type="EMBL" id="JAJTTA010000002">
    <property type="protein sequence ID" value="MCF0039669.1"/>
    <property type="molecule type" value="Genomic_DNA"/>
</dbReference>
<dbReference type="InterPro" id="IPR035929">
    <property type="entry name" value="CoaB-like_sf"/>
</dbReference>
<evidence type="ECO:0000313" key="8">
    <source>
        <dbReference type="Proteomes" id="UP001139700"/>
    </source>
</evidence>
<feature type="domain" description="DNA/pantothenate metabolism flavoprotein C-terminal" evidence="6">
    <location>
        <begin position="188"/>
        <end position="396"/>
    </location>
</feature>
<dbReference type="GO" id="GO:0004632">
    <property type="term" value="F:phosphopantothenate--cysteine ligase activity"/>
    <property type="evidence" value="ECO:0007669"/>
    <property type="project" value="UniProtKB-UniRule"/>
</dbReference>
<protein>
    <recommendedName>
        <fullName evidence="3">Coenzyme A biosynthesis bifunctional protein CoaBC</fullName>
    </recommendedName>
    <alternativeName>
        <fullName evidence="3">DNA/pantothenate metabolism flavoprotein</fullName>
    </alternativeName>
    <alternativeName>
        <fullName evidence="3">Phosphopantothenoylcysteine synthetase/decarboxylase</fullName>
        <shortName evidence="3">PPCS-PPCDC</shortName>
    </alternativeName>
    <domain>
        <recommendedName>
            <fullName evidence="3">Phosphopantothenoylcysteine decarboxylase</fullName>
            <shortName evidence="3">PPC decarboxylase</shortName>
            <shortName evidence="3">PPC-DC</shortName>
            <ecNumber evidence="3">4.1.1.36</ecNumber>
        </recommendedName>
        <alternativeName>
            <fullName evidence="3">CoaC</fullName>
        </alternativeName>
    </domain>
    <domain>
        <recommendedName>
            <fullName evidence="3">Phosphopantothenate--cysteine ligase</fullName>
            <ecNumber evidence="3">6.3.2.5</ecNumber>
        </recommendedName>
        <alternativeName>
            <fullName evidence="3">CoaB</fullName>
        </alternativeName>
        <alternativeName>
            <fullName evidence="3">Phosphopantothenoylcysteine synthetase</fullName>
            <shortName evidence="3">PPC synthetase</shortName>
            <shortName evidence="3">PPC-S</shortName>
        </alternativeName>
    </domain>
</protein>
<evidence type="ECO:0000256" key="1">
    <source>
        <dbReference type="ARBA" id="ARBA00022793"/>
    </source>
</evidence>
<comment type="function">
    <text evidence="3">Catalyzes two sequential steps in the biosynthesis of coenzyme A. In the first step cysteine is conjugated to 4'-phosphopantothenate to form 4-phosphopantothenoylcysteine. In the second step the latter compound is decarboxylated to form 4'-phosphopantotheine.</text>
</comment>
<keyword evidence="3 4" id="KW-0436">Ligase</keyword>
<comment type="similarity">
    <text evidence="3 4">In the N-terminal section; belongs to the HFCD (homo-oligomeric flavin containing Cys decarboxylase) superfamily.</text>
</comment>
<keyword evidence="3" id="KW-0479">Metal-binding</keyword>
<dbReference type="SUPFAM" id="SSF52507">
    <property type="entry name" value="Homo-oligomeric flavin-containing Cys decarboxylases, HFCD"/>
    <property type="match status" value="1"/>
</dbReference>
<evidence type="ECO:0000259" key="6">
    <source>
        <dbReference type="Pfam" id="PF04127"/>
    </source>
</evidence>
<dbReference type="PANTHER" id="PTHR14359:SF6">
    <property type="entry name" value="PHOSPHOPANTOTHENOYLCYSTEINE DECARBOXYLASE"/>
    <property type="match status" value="1"/>
</dbReference>
<dbReference type="GO" id="GO:0046872">
    <property type="term" value="F:metal ion binding"/>
    <property type="evidence" value="ECO:0007669"/>
    <property type="project" value="UniProtKB-KW"/>
</dbReference>